<keyword evidence="3 7" id="KW-0732">Signal</keyword>
<evidence type="ECO:0008006" key="10">
    <source>
        <dbReference type="Google" id="ProtNLM"/>
    </source>
</evidence>
<dbReference type="PANTHER" id="PTHR11802">
    <property type="entry name" value="SERINE PROTEASE FAMILY S10 SERINE CARBOXYPEPTIDASE"/>
    <property type="match status" value="1"/>
</dbReference>
<dbReference type="InterPro" id="IPR018202">
    <property type="entry name" value="Ser_caboxypep_ser_AS"/>
</dbReference>
<dbReference type="Proteomes" id="UP001375743">
    <property type="component" value="Unassembled WGS sequence"/>
</dbReference>
<dbReference type="EMBL" id="JBBLZC010000025">
    <property type="protein sequence ID" value="MEK0085357.1"/>
    <property type="molecule type" value="Genomic_DNA"/>
</dbReference>
<feature type="region of interest" description="Disordered" evidence="6">
    <location>
        <begin position="351"/>
        <end position="371"/>
    </location>
</feature>
<evidence type="ECO:0000256" key="7">
    <source>
        <dbReference type="SAM" id="SignalP"/>
    </source>
</evidence>
<reference evidence="8 9" key="1">
    <citation type="submission" date="2024-01" db="EMBL/GenBank/DDBJ databases">
        <title>Multi-omics insights into the function and evolution of sodium benzoate biodegradation pathways in Benzoatithermus flavus gen. nov., sp. nov. from hot spring.</title>
        <authorList>
            <person name="Hu C.-J."/>
            <person name="Li W.-J."/>
        </authorList>
    </citation>
    <scope>NUCLEOTIDE SEQUENCE [LARGE SCALE GENOMIC DNA]</scope>
    <source>
        <strain evidence="8 9">SYSU G07066</strain>
    </source>
</reference>
<proteinExistence type="predicted"/>
<dbReference type="InterPro" id="IPR029058">
    <property type="entry name" value="AB_hydrolase_fold"/>
</dbReference>
<sequence length="516" mass="55038">MTASRSRSWLAALLAGLLLAVPVVAEEPAKPPAAAGAGVLQLLPAPVTTRHELVQDGRRLAYAATAGTLPLRDTRGEITAAIFHVAYVLDPPDATRPVTFVFNGGPGAASAFLLLGALGPRLVAFSPEGGYLPPPARLLDNPDGWLPFTDLVFVDPVGTGYSRAAAPGEEAERRFFGVRQDASAMAAFIRLWLARNGRTLAPVFLVGESYGGFRAAVLARTLQDESGIAPSGLVLISPALAFALLRPGRDDDHMLLPFALTLPAMAAVHLERQGQEELLTARLPEIERWALSDYLVALAAGPRALPPGIVERLAALTGLASDLVRQSWGRIPVGRFIKEYARAQGRVLSRYDGAVDGPDPDPASPRASGPDPVLDRAVPVWTSAFVAYVRGELGYTTDIDYRLLEPEISGKWDYGTAPGRQGYADALDDLEAGRTLNPSLEVLIAHGYTDLVTPYLGSRYLLDQLPPLAGAAPITFRVYPGGHMPYMRAGSRHALLQDAKALYERALAAREEGGGK</sequence>
<accession>A0ABU8XVY6</accession>
<keyword evidence="5" id="KW-0325">Glycoprotein</keyword>
<gene>
    <name evidence="8" type="ORF">U1T56_19570</name>
</gene>
<dbReference type="PROSITE" id="PS00131">
    <property type="entry name" value="CARBOXYPEPT_SER_SER"/>
    <property type="match status" value="1"/>
</dbReference>
<keyword evidence="9" id="KW-1185">Reference proteome</keyword>
<evidence type="ECO:0000256" key="6">
    <source>
        <dbReference type="SAM" id="MobiDB-lite"/>
    </source>
</evidence>
<dbReference type="SUPFAM" id="SSF53474">
    <property type="entry name" value="alpha/beta-Hydrolases"/>
    <property type="match status" value="1"/>
</dbReference>
<dbReference type="Gene3D" id="3.40.50.1820">
    <property type="entry name" value="alpha/beta hydrolase"/>
    <property type="match status" value="1"/>
</dbReference>
<evidence type="ECO:0000256" key="1">
    <source>
        <dbReference type="ARBA" id="ARBA00022645"/>
    </source>
</evidence>
<organism evidence="8 9">
    <name type="scientific">Benzoatithermus flavus</name>
    <dbReference type="NCBI Taxonomy" id="3108223"/>
    <lineage>
        <taxon>Bacteria</taxon>
        <taxon>Pseudomonadati</taxon>
        <taxon>Pseudomonadota</taxon>
        <taxon>Alphaproteobacteria</taxon>
        <taxon>Geminicoccales</taxon>
        <taxon>Geminicoccaceae</taxon>
        <taxon>Benzoatithermus</taxon>
    </lineage>
</organism>
<keyword evidence="1" id="KW-0121">Carboxypeptidase</keyword>
<keyword evidence="2" id="KW-0645">Protease</keyword>
<evidence type="ECO:0000313" key="9">
    <source>
        <dbReference type="Proteomes" id="UP001375743"/>
    </source>
</evidence>
<evidence type="ECO:0000256" key="5">
    <source>
        <dbReference type="ARBA" id="ARBA00023180"/>
    </source>
</evidence>
<keyword evidence="4" id="KW-0378">Hydrolase</keyword>
<evidence type="ECO:0000313" key="8">
    <source>
        <dbReference type="EMBL" id="MEK0085357.1"/>
    </source>
</evidence>
<dbReference type="InterPro" id="IPR001563">
    <property type="entry name" value="Peptidase_S10"/>
</dbReference>
<evidence type="ECO:0000256" key="3">
    <source>
        <dbReference type="ARBA" id="ARBA00022729"/>
    </source>
</evidence>
<evidence type="ECO:0000256" key="4">
    <source>
        <dbReference type="ARBA" id="ARBA00022801"/>
    </source>
</evidence>
<protein>
    <recommendedName>
        <fullName evidence="10">Carboxypeptidase C (Cathepsin A)</fullName>
    </recommendedName>
</protein>
<evidence type="ECO:0000256" key="2">
    <source>
        <dbReference type="ARBA" id="ARBA00022670"/>
    </source>
</evidence>
<dbReference type="Pfam" id="PF00450">
    <property type="entry name" value="Peptidase_S10"/>
    <property type="match status" value="1"/>
</dbReference>
<dbReference type="PANTHER" id="PTHR11802:SF3">
    <property type="entry name" value="RETINOID-INDUCIBLE SERINE CARBOXYPEPTIDASE"/>
    <property type="match status" value="1"/>
</dbReference>
<dbReference type="RefSeq" id="WP_418161204.1">
    <property type="nucleotide sequence ID" value="NZ_JBBLZC010000025.1"/>
</dbReference>
<name>A0ABU8XVY6_9PROT</name>
<feature type="chain" id="PRO_5045963074" description="Carboxypeptidase C (Cathepsin A)" evidence="7">
    <location>
        <begin position="26"/>
        <end position="516"/>
    </location>
</feature>
<feature type="signal peptide" evidence="7">
    <location>
        <begin position="1"/>
        <end position="25"/>
    </location>
</feature>
<comment type="caution">
    <text evidence="8">The sequence shown here is derived from an EMBL/GenBank/DDBJ whole genome shotgun (WGS) entry which is preliminary data.</text>
</comment>